<dbReference type="PROSITE" id="PS51318">
    <property type="entry name" value="TAT"/>
    <property type="match status" value="1"/>
</dbReference>
<protein>
    <submittedName>
        <fullName evidence="11">Endothelin-converting enzyme</fullName>
    </submittedName>
</protein>
<dbReference type="Pfam" id="PF05649">
    <property type="entry name" value="Peptidase_M13_N"/>
    <property type="match status" value="1"/>
</dbReference>
<dbReference type="GO" id="GO:0016485">
    <property type="term" value="P:protein processing"/>
    <property type="evidence" value="ECO:0007669"/>
    <property type="project" value="TreeGrafter"/>
</dbReference>
<evidence type="ECO:0000256" key="6">
    <source>
        <dbReference type="ARBA" id="ARBA00022833"/>
    </source>
</evidence>
<proteinExistence type="inferred from homology"/>
<dbReference type="InterPro" id="IPR006311">
    <property type="entry name" value="TAT_signal"/>
</dbReference>
<keyword evidence="6" id="KW-0862">Zinc</keyword>
<comment type="similarity">
    <text evidence="2">Belongs to the peptidase M13 family.</text>
</comment>
<dbReference type="CDD" id="cd08662">
    <property type="entry name" value="M13"/>
    <property type="match status" value="1"/>
</dbReference>
<dbReference type="InterPro" id="IPR008753">
    <property type="entry name" value="Peptidase_M13_N"/>
</dbReference>
<accession>A0A370GSB2</accession>
<keyword evidence="5" id="KW-0378">Hydrolase</keyword>
<keyword evidence="12" id="KW-1185">Reference proteome</keyword>
<name>A0A370GSB2_9NOCA</name>
<feature type="signal peptide" evidence="8">
    <location>
        <begin position="1"/>
        <end position="29"/>
    </location>
</feature>
<dbReference type="InterPro" id="IPR024079">
    <property type="entry name" value="MetalloPept_cat_dom_sf"/>
</dbReference>
<organism evidence="11 12">
    <name type="scientific">Nocardia mexicana</name>
    <dbReference type="NCBI Taxonomy" id="279262"/>
    <lineage>
        <taxon>Bacteria</taxon>
        <taxon>Bacillati</taxon>
        <taxon>Actinomycetota</taxon>
        <taxon>Actinomycetes</taxon>
        <taxon>Mycobacteriales</taxon>
        <taxon>Nocardiaceae</taxon>
        <taxon>Nocardia</taxon>
    </lineage>
</organism>
<dbReference type="PRINTS" id="PR00786">
    <property type="entry name" value="NEPRILYSIN"/>
</dbReference>
<dbReference type="PANTHER" id="PTHR11733:SF167">
    <property type="entry name" value="FI17812P1-RELATED"/>
    <property type="match status" value="1"/>
</dbReference>
<reference evidence="11 12" key="1">
    <citation type="submission" date="2018-07" db="EMBL/GenBank/DDBJ databases">
        <title>Genomic Encyclopedia of Type Strains, Phase IV (KMG-IV): sequencing the most valuable type-strain genomes for metagenomic binning, comparative biology and taxonomic classification.</title>
        <authorList>
            <person name="Goeker M."/>
        </authorList>
    </citation>
    <scope>NUCLEOTIDE SEQUENCE [LARGE SCALE GENOMIC DNA]</scope>
    <source>
        <strain evidence="11 12">DSM 44952</strain>
    </source>
</reference>
<evidence type="ECO:0000256" key="5">
    <source>
        <dbReference type="ARBA" id="ARBA00022801"/>
    </source>
</evidence>
<evidence type="ECO:0000256" key="2">
    <source>
        <dbReference type="ARBA" id="ARBA00007357"/>
    </source>
</evidence>
<evidence type="ECO:0000313" key="11">
    <source>
        <dbReference type="EMBL" id="RDI46156.1"/>
    </source>
</evidence>
<feature type="domain" description="Peptidase M13 C-terminal" evidence="9">
    <location>
        <begin position="479"/>
        <end position="679"/>
    </location>
</feature>
<gene>
    <name evidence="11" type="ORF">DFR68_11257</name>
</gene>
<evidence type="ECO:0000256" key="7">
    <source>
        <dbReference type="ARBA" id="ARBA00023049"/>
    </source>
</evidence>
<dbReference type="EMBL" id="QQAZ01000012">
    <property type="protein sequence ID" value="RDI46156.1"/>
    <property type="molecule type" value="Genomic_DNA"/>
</dbReference>
<dbReference type="SUPFAM" id="SSF55486">
    <property type="entry name" value="Metalloproteases ('zincins'), catalytic domain"/>
    <property type="match status" value="1"/>
</dbReference>
<dbReference type="Proteomes" id="UP000255355">
    <property type="component" value="Unassembled WGS sequence"/>
</dbReference>
<keyword evidence="4" id="KW-0479">Metal-binding</keyword>
<keyword evidence="3" id="KW-0645">Protease</keyword>
<keyword evidence="7" id="KW-0482">Metalloprotease</keyword>
<dbReference type="GO" id="GO:0046872">
    <property type="term" value="F:metal ion binding"/>
    <property type="evidence" value="ECO:0007669"/>
    <property type="project" value="UniProtKB-KW"/>
</dbReference>
<comment type="caution">
    <text evidence="11">The sequence shown here is derived from an EMBL/GenBank/DDBJ whole genome shotgun (WGS) entry which is preliminary data.</text>
</comment>
<evidence type="ECO:0000256" key="4">
    <source>
        <dbReference type="ARBA" id="ARBA00022723"/>
    </source>
</evidence>
<dbReference type="STRING" id="1210089.GCA_001613165_03430"/>
<feature type="chain" id="PRO_5038641040" evidence="8">
    <location>
        <begin position="30"/>
        <end position="681"/>
    </location>
</feature>
<keyword evidence="8" id="KW-0732">Signal</keyword>
<dbReference type="Gene3D" id="1.10.1380.10">
    <property type="entry name" value="Neutral endopeptidase , domain2"/>
    <property type="match status" value="1"/>
</dbReference>
<evidence type="ECO:0000256" key="1">
    <source>
        <dbReference type="ARBA" id="ARBA00001947"/>
    </source>
</evidence>
<dbReference type="PROSITE" id="PS51885">
    <property type="entry name" value="NEPRILYSIN"/>
    <property type="match status" value="1"/>
</dbReference>
<dbReference type="AlphaFoldDB" id="A0A370GSB2"/>
<feature type="domain" description="Peptidase M13 N-terminal" evidence="10">
    <location>
        <begin position="55"/>
        <end position="427"/>
    </location>
</feature>
<dbReference type="PANTHER" id="PTHR11733">
    <property type="entry name" value="ZINC METALLOPROTEASE FAMILY M13 NEPRILYSIN-RELATED"/>
    <property type="match status" value="1"/>
</dbReference>
<dbReference type="InterPro" id="IPR018497">
    <property type="entry name" value="Peptidase_M13_C"/>
</dbReference>
<comment type="cofactor">
    <cofactor evidence="1">
        <name>Zn(2+)</name>
        <dbReference type="ChEBI" id="CHEBI:29105"/>
    </cofactor>
</comment>
<dbReference type="RefSeq" id="WP_246011568.1">
    <property type="nucleotide sequence ID" value="NZ_QQAZ01000012.1"/>
</dbReference>
<dbReference type="Gene3D" id="3.40.390.10">
    <property type="entry name" value="Collagenase (Catalytic Domain)"/>
    <property type="match status" value="1"/>
</dbReference>
<dbReference type="InterPro" id="IPR000718">
    <property type="entry name" value="Peptidase_M13"/>
</dbReference>
<dbReference type="InterPro" id="IPR042089">
    <property type="entry name" value="Peptidase_M13_dom_2"/>
</dbReference>
<dbReference type="GO" id="GO:0005886">
    <property type="term" value="C:plasma membrane"/>
    <property type="evidence" value="ECO:0007669"/>
    <property type="project" value="TreeGrafter"/>
</dbReference>
<sequence>MTAPERPSRLARRTFLTALGLVPAAAVLASCDNSDAATKPLAGPDMAGSDPAVRPQDDLFRFVNGTWLRDYQLPPDKTSFGSFDEVNDRVEGELKEIIEGIEDPKAGSADQQIRDLYDARMNEDELNRLGISPLQDLFAQIDGAANKTDLARVMGALPNVGLIGLGVAADPMDSNANQPMVAQSGLGLGEQYYRKPEYAEKLAAYRTFMQRIAAGAGFPDPAAYAQRVVDLETRIAAGFWDNVRTRDASATYNLRSWAELTSLAPGFAWDAWLTGNTDRPKELFATVNVAEPSFVTEAGKLWDEVDIATWRDYLKLSLVREYAPYLTKEIADANFDFFGKVMQGLQERPELWRSAVNTVNSNLGEQLGKVYVAKYFPPEAKDRANQMVSDLMAAYRDNFRNSSWMSPPTRDASIAKLDKINAKIGYPDKWTDYSGLQITKGKLVESLRATTAFEAKRMFDKLGKPVDKSEWGMPPQTVNAYYNPSGNEIVFPAAFLQPPFFDPEARAAVNFGAGGAVIGHEIGHGFDDQGSKYDGDGNLKDWWTPEDKAAFEAKTKQLIAQYNALVPEGLPPEQHVNGELTVGENLADLRGLMISLAAYRIAEKRDGTENPDYHPVFESWGRTWRTKQTPQATETQIASDPHSPAEFRCNQVVRNLPEFYATYDVKEPDKLFLPQDQRVSL</sequence>
<evidence type="ECO:0000256" key="3">
    <source>
        <dbReference type="ARBA" id="ARBA00022670"/>
    </source>
</evidence>
<evidence type="ECO:0000256" key="8">
    <source>
        <dbReference type="SAM" id="SignalP"/>
    </source>
</evidence>
<evidence type="ECO:0000259" key="9">
    <source>
        <dbReference type="Pfam" id="PF01431"/>
    </source>
</evidence>
<evidence type="ECO:0000313" key="12">
    <source>
        <dbReference type="Proteomes" id="UP000255355"/>
    </source>
</evidence>
<dbReference type="GO" id="GO:0004222">
    <property type="term" value="F:metalloendopeptidase activity"/>
    <property type="evidence" value="ECO:0007669"/>
    <property type="project" value="InterPro"/>
</dbReference>
<evidence type="ECO:0000259" key="10">
    <source>
        <dbReference type="Pfam" id="PF05649"/>
    </source>
</evidence>
<dbReference type="PROSITE" id="PS51257">
    <property type="entry name" value="PROKAR_LIPOPROTEIN"/>
    <property type="match status" value="1"/>
</dbReference>
<dbReference type="Pfam" id="PF01431">
    <property type="entry name" value="Peptidase_M13"/>
    <property type="match status" value="1"/>
</dbReference>